<dbReference type="EMBL" id="MH182558">
    <property type="protein sequence ID" value="AWA45210.1"/>
    <property type="molecule type" value="Genomic_DNA"/>
</dbReference>
<evidence type="ECO:0000256" key="7">
    <source>
        <dbReference type="ARBA" id="ARBA00022833"/>
    </source>
</evidence>
<evidence type="ECO:0000259" key="15">
    <source>
        <dbReference type="Pfam" id="PF00107"/>
    </source>
</evidence>
<dbReference type="InterPro" id="IPR047109">
    <property type="entry name" value="CAD-like"/>
</dbReference>
<dbReference type="PANTHER" id="PTHR42683">
    <property type="entry name" value="ALDEHYDE REDUCTASE"/>
    <property type="match status" value="1"/>
</dbReference>
<comment type="catalytic activity">
    <reaction evidence="14">
        <text>(E)-cinnamyl alcohol + NADP(+) = (E)-cinnamaldehyde + NADPH + H(+)</text>
        <dbReference type="Rhea" id="RHEA:10392"/>
        <dbReference type="ChEBI" id="CHEBI:15378"/>
        <dbReference type="ChEBI" id="CHEBI:16731"/>
        <dbReference type="ChEBI" id="CHEBI:33227"/>
        <dbReference type="ChEBI" id="CHEBI:57783"/>
        <dbReference type="ChEBI" id="CHEBI:58349"/>
        <dbReference type="EC" id="1.1.1.195"/>
    </reaction>
    <physiologicalReaction direction="right-to-left" evidence="14">
        <dbReference type="Rhea" id="RHEA:10394"/>
    </physiologicalReaction>
</comment>
<dbReference type="GO" id="GO:0009809">
    <property type="term" value="P:lignin biosynthetic process"/>
    <property type="evidence" value="ECO:0007669"/>
    <property type="project" value="UniProtKB-KW"/>
</dbReference>
<evidence type="ECO:0000256" key="1">
    <source>
        <dbReference type="ARBA" id="ARBA00001947"/>
    </source>
</evidence>
<accession>A0A678TQ35</accession>
<evidence type="ECO:0000256" key="3">
    <source>
        <dbReference type="ARBA" id="ARBA00011738"/>
    </source>
</evidence>
<comment type="subunit">
    <text evidence="3">Homodimer.</text>
</comment>
<evidence type="ECO:0000256" key="14">
    <source>
        <dbReference type="ARBA" id="ARBA00049332"/>
    </source>
</evidence>
<dbReference type="Pfam" id="PF00107">
    <property type="entry name" value="ADH_zinc_N"/>
    <property type="match status" value="1"/>
</dbReference>
<comment type="catalytic activity">
    <reaction evidence="13">
        <text>(E)-coniferol + NADP(+) = (E)-coniferaldehyde + NADPH + H(+)</text>
        <dbReference type="Rhea" id="RHEA:22444"/>
        <dbReference type="ChEBI" id="CHEBI:15378"/>
        <dbReference type="ChEBI" id="CHEBI:16547"/>
        <dbReference type="ChEBI" id="CHEBI:17745"/>
        <dbReference type="ChEBI" id="CHEBI:57783"/>
        <dbReference type="ChEBI" id="CHEBI:58349"/>
        <dbReference type="EC" id="1.1.1.195"/>
    </reaction>
    <physiologicalReaction direction="right-to-left" evidence="13">
        <dbReference type="Rhea" id="RHEA:22446"/>
    </physiologicalReaction>
</comment>
<dbReference type="SUPFAM" id="SSF51735">
    <property type="entry name" value="NAD(P)-binding Rossmann-fold domains"/>
    <property type="match status" value="1"/>
</dbReference>
<evidence type="ECO:0000259" key="16">
    <source>
        <dbReference type="Pfam" id="PF08240"/>
    </source>
</evidence>
<evidence type="ECO:0000256" key="8">
    <source>
        <dbReference type="ARBA" id="ARBA00022857"/>
    </source>
</evidence>
<feature type="domain" description="Alcohol dehydrogenase-like C-terminal" evidence="15">
    <location>
        <begin position="175"/>
        <end position="297"/>
    </location>
</feature>
<keyword evidence="5" id="KW-0479">Metal-binding</keyword>
<organism evidence="17">
    <name type="scientific">Saccharum officinarum</name>
    <name type="common">Sugarcane</name>
    <dbReference type="NCBI Taxonomy" id="4547"/>
    <lineage>
        <taxon>Eukaryota</taxon>
        <taxon>Viridiplantae</taxon>
        <taxon>Streptophyta</taxon>
        <taxon>Embryophyta</taxon>
        <taxon>Tracheophyta</taxon>
        <taxon>Spermatophyta</taxon>
        <taxon>Magnoliopsida</taxon>
        <taxon>Liliopsida</taxon>
        <taxon>Poales</taxon>
        <taxon>Poaceae</taxon>
        <taxon>PACMAD clade</taxon>
        <taxon>Panicoideae</taxon>
        <taxon>Andropogonodae</taxon>
        <taxon>Andropogoneae</taxon>
        <taxon>Saccharinae</taxon>
        <taxon>Saccharum</taxon>
        <taxon>Saccharum officinarum species complex</taxon>
    </lineage>
</organism>
<evidence type="ECO:0000256" key="10">
    <source>
        <dbReference type="ARBA" id="ARBA00047329"/>
    </source>
</evidence>
<dbReference type="EC" id="1.1.1.195" evidence="4"/>
<reference evidence="17" key="1">
    <citation type="submission" date="2018-04" db="EMBL/GenBank/DDBJ databases">
        <title>Comparative Analysis of Homologous Sequences of Saccharum officinarum and Saccharum spontaneum Reveals Independent Polyploidization Events.</title>
        <authorList>
            <person name="Sharma A."/>
            <person name="Song J."/>
            <person name="Lin Q."/>
            <person name="Singh R."/>
            <person name="Ramos N."/>
            <person name="Wang K."/>
            <person name="Zhang J."/>
            <person name="Ming R."/>
            <person name="Yu Q."/>
        </authorList>
    </citation>
    <scope>NUCLEOTIDE SEQUENCE</scope>
</reference>
<keyword evidence="7" id="KW-0862">Zinc</keyword>
<dbReference type="AlphaFoldDB" id="A0A678TQ35"/>
<evidence type="ECO:0000256" key="4">
    <source>
        <dbReference type="ARBA" id="ARBA00013171"/>
    </source>
</evidence>
<evidence type="ECO:0000313" key="17">
    <source>
        <dbReference type="EMBL" id="AWA45210.1"/>
    </source>
</evidence>
<dbReference type="Gene3D" id="3.90.180.10">
    <property type="entry name" value="Medium-chain alcohol dehydrogenases, catalytic domain"/>
    <property type="match status" value="1"/>
</dbReference>
<evidence type="ECO:0000256" key="9">
    <source>
        <dbReference type="ARBA" id="ARBA00023002"/>
    </source>
</evidence>
<evidence type="ECO:0000256" key="2">
    <source>
        <dbReference type="ARBA" id="ARBA00004928"/>
    </source>
</evidence>
<dbReference type="GO" id="GO:0045551">
    <property type="term" value="F:cinnamyl-alcohol dehydrogenase activity"/>
    <property type="evidence" value="ECO:0007669"/>
    <property type="project" value="UniProtKB-EC"/>
</dbReference>
<dbReference type="Pfam" id="PF08240">
    <property type="entry name" value="ADH_N"/>
    <property type="match status" value="1"/>
</dbReference>
<comment type="catalytic activity">
    <reaction evidence="11">
        <text>(E)-sinapyl alcohol + NADP(+) = (E)-sinapaldehyde + NADPH + H(+)</text>
        <dbReference type="Rhea" id="RHEA:45704"/>
        <dbReference type="ChEBI" id="CHEBI:15378"/>
        <dbReference type="ChEBI" id="CHEBI:27949"/>
        <dbReference type="ChEBI" id="CHEBI:57783"/>
        <dbReference type="ChEBI" id="CHEBI:58349"/>
        <dbReference type="ChEBI" id="CHEBI:64557"/>
        <dbReference type="EC" id="1.1.1.195"/>
    </reaction>
    <physiologicalReaction direction="right-to-left" evidence="11">
        <dbReference type="Rhea" id="RHEA:45706"/>
    </physiologicalReaction>
</comment>
<protein>
    <recommendedName>
        <fullName evidence="4">cinnamyl-alcohol dehydrogenase</fullName>
        <ecNumber evidence="4">1.1.1.195</ecNumber>
    </recommendedName>
</protein>
<evidence type="ECO:0000256" key="6">
    <source>
        <dbReference type="ARBA" id="ARBA00022733"/>
    </source>
</evidence>
<comment type="catalytic activity">
    <reaction evidence="12">
        <text>(E)-caffeyl alcohol + NADP(+) = (E)-caffeyl aldehyde + NADPH + H(+)</text>
        <dbReference type="Rhea" id="RHEA:45728"/>
        <dbReference type="ChEBI" id="CHEBI:15378"/>
        <dbReference type="ChEBI" id="CHEBI:28323"/>
        <dbReference type="ChEBI" id="CHEBI:31334"/>
        <dbReference type="ChEBI" id="CHEBI:57783"/>
        <dbReference type="ChEBI" id="CHEBI:58349"/>
    </reaction>
    <physiologicalReaction direction="right-to-left" evidence="12">
        <dbReference type="Rhea" id="RHEA:45730"/>
    </physiologicalReaction>
</comment>
<comment type="pathway">
    <text evidence="2">Aromatic compound metabolism; phenylpropanoid biosynthesis.</text>
</comment>
<comment type="catalytic activity">
    <reaction evidence="10">
        <text>(E)-4-coumaroyl alcohol + NADP(+) = (E)-4-coumaraldehyde + NADPH + H(+)</text>
        <dbReference type="Rhea" id="RHEA:45724"/>
        <dbReference type="ChEBI" id="CHEBI:15378"/>
        <dbReference type="ChEBI" id="CHEBI:28353"/>
        <dbReference type="ChEBI" id="CHEBI:57783"/>
        <dbReference type="ChEBI" id="CHEBI:58349"/>
        <dbReference type="ChEBI" id="CHEBI:64555"/>
        <dbReference type="EC" id="1.1.1.195"/>
    </reaction>
    <physiologicalReaction direction="right-to-left" evidence="10">
        <dbReference type="Rhea" id="RHEA:45726"/>
    </physiologicalReaction>
</comment>
<dbReference type="Gene3D" id="3.40.50.720">
    <property type="entry name" value="NAD(P)-binding Rossmann-like Domain"/>
    <property type="match status" value="1"/>
</dbReference>
<gene>
    <name evidence="17" type="ORF">SO171B07_000007</name>
</gene>
<keyword evidence="8" id="KW-0521">NADP</keyword>
<feature type="domain" description="Alcohol dehydrogenase-like N-terminal" evidence="16">
    <location>
        <begin position="24"/>
        <end position="134"/>
    </location>
</feature>
<dbReference type="GO" id="GO:0046872">
    <property type="term" value="F:metal ion binding"/>
    <property type="evidence" value="ECO:0007669"/>
    <property type="project" value="UniProtKB-KW"/>
</dbReference>
<keyword evidence="6" id="KW-0438">Lignin biosynthesis</keyword>
<keyword evidence="9" id="KW-0560">Oxidoreductase</keyword>
<dbReference type="InterPro" id="IPR013149">
    <property type="entry name" value="ADH-like_C"/>
</dbReference>
<name>A0A678TQ35_SACOF</name>
<dbReference type="SUPFAM" id="SSF50129">
    <property type="entry name" value="GroES-like"/>
    <property type="match status" value="1"/>
</dbReference>
<comment type="cofactor">
    <cofactor evidence="1">
        <name>Zn(2+)</name>
        <dbReference type="ChEBI" id="CHEBI:29105"/>
    </cofactor>
</comment>
<evidence type="ECO:0000256" key="12">
    <source>
        <dbReference type="ARBA" id="ARBA00049226"/>
    </source>
</evidence>
<evidence type="ECO:0000256" key="13">
    <source>
        <dbReference type="ARBA" id="ARBA00049311"/>
    </source>
</evidence>
<dbReference type="InterPro" id="IPR011032">
    <property type="entry name" value="GroES-like_sf"/>
</dbReference>
<evidence type="ECO:0000256" key="5">
    <source>
        <dbReference type="ARBA" id="ARBA00022723"/>
    </source>
</evidence>
<dbReference type="CDD" id="cd05283">
    <property type="entry name" value="CAD1"/>
    <property type="match status" value="1"/>
</dbReference>
<proteinExistence type="predicted"/>
<sequence>MHLLRNAEMVRRAPFDLDFRVQRDDDVTIKVLFCGLCHTDLHVIKNEFGNAMYPVVPGHEVVGVTKFMPGDTVGVGYFVDSCRACDSCSKGYESYCPQLVPTSNGVGLDDGGATTQGGFSDVLVVRQHYVVRVPSSLPPASAAPLLCAGVTVFSPLVQYGLNAPGKHLGVVGLGGLGHLAVRFGKAFGMKVTVISTSPGKREEALARLGADAFLVSRDPEEMEAATSTMDGIVDTVSADHPVAPLLDLLKPMGQMVVVGFPSRPLEVPAFGLVTGGKRVAGSAGGGVGECQAMLDFAGEHGITADVEVVGMGYVNKAIQRLERNDVSLMDLFNPVSSVLQNLASDSLAGANRADGDTAFNYLTSFEFVFVLLMMREMMEITEQLGQALQKKTQDIVNAIRLVQSTKVLLEEMRSGWENFICGVVEFCLGHEIDIPNMEATYIMRGGRARRQPDHFTNDRYFRVEIFRATIDTQLAELNLKFNENVMDLLSISTTLIPKNGFPSFSASEICKVVEKYYPADFNQQERLRLEYQLKHFVVDASNSEDLKNIATIAKLCRCLVAIGRHRTSNMIDRLLRLLLTLLVSTASVERITKTRLRNKMEDEFLANNLVVHIEGEITREYNYEDIIADFRNLKKRKVDF</sequence>
<dbReference type="InterPro" id="IPR036291">
    <property type="entry name" value="NAD(P)-bd_dom_sf"/>
</dbReference>
<dbReference type="FunFam" id="3.40.50.720:FF:000022">
    <property type="entry name" value="Cinnamyl alcohol dehydrogenase"/>
    <property type="match status" value="1"/>
</dbReference>
<evidence type="ECO:0000256" key="11">
    <source>
        <dbReference type="ARBA" id="ARBA00048379"/>
    </source>
</evidence>
<dbReference type="InterPro" id="IPR013154">
    <property type="entry name" value="ADH-like_N"/>
</dbReference>